<dbReference type="AlphaFoldDB" id="A0A8E2JP89"/>
<reference evidence="1 2" key="1">
    <citation type="journal article" date="2016" name="Nat. Commun.">
        <title>Ectomycorrhizal ecology is imprinted in the genome of the dominant symbiotic fungus Cenococcum geophilum.</title>
        <authorList>
            <consortium name="DOE Joint Genome Institute"/>
            <person name="Peter M."/>
            <person name="Kohler A."/>
            <person name="Ohm R.A."/>
            <person name="Kuo A."/>
            <person name="Krutzmann J."/>
            <person name="Morin E."/>
            <person name="Arend M."/>
            <person name="Barry K.W."/>
            <person name="Binder M."/>
            <person name="Choi C."/>
            <person name="Clum A."/>
            <person name="Copeland A."/>
            <person name="Grisel N."/>
            <person name="Haridas S."/>
            <person name="Kipfer T."/>
            <person name="LaButti K."/>
            <person name="Lindquist E."/>
            <person name="Lipzen A."/>
            <person name="Maire R."/>
            <person name="Meier B."/>
            <person name="Mihaltcheva S."/>
            <person name="Molinier V."/>
            <person name="Murat C."/>
            <person name="Poggeler S."/>
            <person name="Quandt C.A."/>
            <person name="Sperisen C."/>
            <person name="Tritt A."/>
            <person name="Tisserant E."/>
            <person name="Crous P.W."/>
            <person name="Henrissat B."/>
            <person name="Nehls U."/>
            <person name="Egli S."/>
            <person name="Spatafora J.W."/>
            <person name="Grigoriev I.V."/>
            <person name="Martin F.M."/>
        </authorList>
    </citation>
    <scope>NUCLEOTIDE SEQUENCE [LARGE SCALE GENOMIC DNA]</scope>
    <source>
        <strain evidence="1 2">CBS 207.34</strain>
    </source>
</reference>
<evidence type="ECO:0000313" key="2">
    <source>
        <dbReference type="Proteomes" id="UP000250140"/>
    </source>
</evidence>
<dbReference type="EMBL" id="KV750619">
    <property type="protein sequence ID" value="OCL04039.1"/>
    <property type="molecule type" value="Genomic_DNA"/>
</dbReference>
<gene>
    <name evidence="1" type="ORF">AOQ84DRAFT_129065</name>
</gene>
<dbReference type="OrthoDB" id="7464126at2759"/>
<evidence type="ECO:0000313" key="1">
    <source>
        <dbReference type="EMBL" id="OCL04039.1"/>
    </source>
</evidence>
<keyword evidence="2" id="KW-1185">Reference proteome</keyword>
<organism evidence="1 2">
    <name type="scientific">Glonium stellatum</name>
    <dbReference type="NCBI Taxonomy" id="574774"/>
    <lineage>
        <taxon>Eukaryota</taxon>
        <taxon>Fungi</taxon>
        <taxon>Dikarya</taxon>
        <taxon>Ascomycota</taxon>
        <taxon>Pezizomycotina</taxon>
        <taxon>Dothideomycetes</taxon>
        <taxon>Pleosporomycetidae</taxon>
        <taxon>Gloniales</taxon>
        <taxon>Gloniaceae</taxon>
        <taxon>Glonium</taxon>
    </lineage>
</organism>
<dbReference type="Proteomes" id="UP000250140">
    <property type="component" value="Unassembled WGS sequence"/>
</dbReference>
<proteinExistence type="predicted"/>
<protein>
    <submittedName>
        <fullName evidence="1">Uncharacterized protein</fullName>
    </submittedName>
</protein>
<name>A0A8E2JP89_9PEZI</name>
<accession>A0A8E2JP89</accession>
<sequence>MDPKTGPRPREIEIACANMAVKWLSFNEEKHDQPNEAARVLHYRSRLAYLTGEAISATEQRWDTEIRTMAGQLQEAIHESAEYIFSGSMNLVGDWKDAKAFIWSTTCQLCEPSIKTRKKALPIHFLMCRNTGR</sequence>